<feature type="compositionally biased region" description="Acidic residues" evidence="1">
    <location>
        <begin position="164"/>
        <end position="174"/>
    </location>
</feature>
<keyword evidence="3" id="KW-1185">Reference proteome</keyword>
<accession>A0A6P8FFT8</accession>
<evidence type="ECO:0000313" key="3">
    <source>
        <dbReference type="Proteomes" id="UP000515152"/>
    </source>
</evidence>
<evidence type="ECO:0000313" key="4">
    <source>
        <dbReference type="RefSeq" id="XP_031424549.1"/>
    </source>
</evidence>
<dbReference type="RefSeq" id="XP_031424549.1">
    <property type="nucleotide sequence ID" value="XM_031568689.2"/>
</dbReference>
<dbReference type="GO" id="GO:0005634">
    <property type="term" value="C:nucleus"/>
    <property type="evidence" value="ECO:0007669"/>
    <property type="project" value="TreeGrafter"/>
</dbReference>
<dbReference type="GeneID" id="116220708"/>
<dbReference type="PANTHER" id="PTHR23098">
    <property type="entry name" value="AGAP001331-PA-RELATED"/>
    <property type="match status" value="1"/>
</dbReference>
<feature type="region of interest" description="Disordered" evidence="1">
    <location>
        <begin position="1"/>
        <end position="23"/>
    </location>
</feature>
<name>A0A6P8FFT8_CLUHA</name>
<dbReference type="InterPro" id="IPR028002">
    <property type="entry name" value="Myb_DNA-bind_5"/>
</dbReference>
<feature type="compositionally biased region" description="Low complexity" evidence="1">
    <location>
        <begin position="175"/>
        <end position="197"/>
    </location>
</feature>
<evidence type="ECO:0000259" key="2">
    <source>
        <dbReference type="Pfam" id="PF13873"/>
    </source>
</evidence>
<proteinExistence type="predicted"/>
<sequence length="249" mass="26779">MSKRKANNSGAHASKRRPNFTGPEMEVLFQGVESKRDILFSPVSAGYNSSKKKEAWEDITGDINMVSGEGRTAAEVKKKWADVKSEAKKRISKHRRDMLATGDGTADPGLSERDQRVEAIMEAKPVDGVPGADNMDTDQGYHLSSAAVAPSPILSPPLIKREIETDDETDDSEAEPAQPSTSAAPPARPSISAATRAPRARGDIITQAVLDSQLRIADSQERIAGALEALAATMAKMNDTLTQINKKMP</sequence>
<protein>
    <submittedName>
        <fullName evidence="4">Myb-related transcription factor, partner of profilin-like</fullName>
    </submittedName>
</protein>
<dbReference type="PANTHER" id="PTHR23098:SF16">
    <property type="entry name" value="REGULATORY PROTEIN ZESTE"/>
    <property type="match status" value="1"/>
</dbReference>
<dbReference type="Pfam" id="PF13873">
    <property type="entry name" value="Myb_DNA-bind_5"/>
    <property type="match status" value="1"/>
</dbReference>
<dbReference type="KEGG" id="char:116220708"/>
<dbReference type="OrthoDB" id="6499071at2759"/>
<feature type="compositionally biased region" description="Basic and acidic residues" evidence="1">
    <location>
        <begin position="110"/>
        <end position="125"/>
    </location>
</feature>
<dbReference type="Proteomes" id="UP000515152">
    <property type="component" value="Chromosome 6"/>
</dbReference>
<evidence type="ECO:0000256" key="1">
    <source>
        <dbReference type="SAM" id="MobiDB-lite"/>
    </source>
</evidence>
<dbReference type="AlphaFoldDB" id="A0A6P8FFT8"/>
<organism evidence="3 4">
    <name type="scientific">Clupea harengus</name>
    <name type="common">Atlantic herring</name>
    <dbReference type="NCBI Taxonomy" id="7950"/>
    <lineage>
        <taxon>Eukaryota</taxon>
        <taxon>Metazoa</taxon>
        <taxon>Chordata</taxon>
        <taxon>Craniata</taxon>
        <taxon>Vertebrata</taxon>
        <taxon>Euteleostomi</taxon>
        <taxon>Actinopterygii</taxon>
        <taxon>Neopterygii</taxon>
        <taxon>Teleostei</taxon>
        <taxon>Clupei</taxon>
        <taxon>Clupeiformes</taxon>
        <taxon>Clupeoidei</taxon>
        <taxon>Clupeidae</taxon>
        <taxon>Clupea</taxon>
    </lineage>
</organism>
<feature type="domain" description="Myb/SANT-like DNA-binding" evidence="2">
    <location>
        <begin position="16"/>
        <end position="92"/>
    </location>
</feature>
<feature type="region of interest" description="Disordered" evidence="1">
    <location>
        <begin position="88"/>
        <end position="202"/>
    </location>
</feature>
<gene>
    <name evidence="4" type="primary">LOC116220708</name>
</gene>
<reference evidence="4" key="1">
    <citation type="submission" date="2025-08" db="UniProtKB">
        <authorList>
            <consortium name="RefSeq"/>
        </authorList>
    </citation>
    <scope>IDENTIFICATION</scope>
</reference>